<gene>
    <name evidence="3" type="ORF">PR003_g32675</name>
</gene>
<dbReference type="Proteomes" id="UP000434957">
    <property type="component" value="Unassembled WGS sequence"/>
</dbReference>
<name>A0A6A4B3D0_9STRA</name>
<feature type="transmembrane region" description="Helical" evidence="2">
    <location>
        <begin position="103"/>
        <end position="128"/>
    </location>
</feature>
<keyword evidence="4" id="KW-1185">Reference proteome</keyword>
<reference evidence="3 4" key="1">
    <citation type="submission" date="2018-08" db="EMBL/GenBank/DDBJ databases">
        <title>Genomic investigation of the strawberry pathogen Phytophthora fragariae indicates pathogenicity is determined by transcriptional variation in three key races.</title>
        <authorList>
            <person name="Adams T.M."/>
            <person name="Armitage A.D."/>
            <person name="Sobczyk M.K."/>
            <person name="Bates H.J."/>
            <person name="Dunwell J.M."/>
            <person name="Nellist C.F."/>
            <person name="Harrison R.J."/>
        </authorList>
    </citation>
    <scope>NUCLEOTIDE SEQUENCE [LARGE SCALE GENOMIC DNA]</scope>
    <source>
        <strain evidence="3 4">SCRP333</strain>
    </source>
</reference>
<evidence type="ECO:0000313" key="3">
    <source>
        <dbReference type="EMBL" id="KAE9264784.1"/>
    </source>
</evidence>
<protein>
    <submittedName>
        <fullName evidence="3">Uncharacterized protein</fullName>
    </submittedName>
</protein>
<evidence type="ECO:0000313" key="4">
    <source>
        <dbReference type="Proteomes" id="UP000434957"/>
    </source>
</evidence>
<sequence length="159" mass="17760">MAGRFCHHLQQSQRAILSSREFTVQGRLNLNRVVTISGGVCFKGTGLALSERDLGSLQLAPTRTLELELEYGATPPNSAKSFSIRIFSLQACWRQRKLIVGEAYPYISGAFDVYVFIPFLVLLMNFFLSSSQQEEDHQQDHEAGDVGRIGQGNPSIHWS</sequence>
<accession>A0A6A4B3D0</accession>
<feature type="region of interest" description="Disordered" evidence="1">
    <location>
        <begin position="137"/>
        <end position="159"/>
    </location>
</feature>
<organism evidence="3 4">
    <name type="scientific">Phytophthora rubi</name>
    <dbReference type="NCBI Taxonomy" id="129364"/>
    <lineage>
        <taxon>Eukaryota</taxon>
        <taxon>Sar</taxon>
        <taxon>Stramenopiles</taxon>
        <taxon>Oomycota</taxon>
        <taxon>Peronosporomycetes</taxon>
        <taxon>Peronosporales</taxon>
        <taxon>Peronosporaceae</taxon>
        <taxon>Phytophthora</taxon>
    </lineage>
</organism>
<comment type="caution">
    <text evidence="3">The sequence shown here is derived from an EMBL/GenBank/DDBJ whole genome shotgun (WGS) entry which is preliminary data.</text>
</comment>
<keyword evidence="2" id="KW-1133">Transmembrane helix</keyword>
<evidence type="ECO:0000256" key="1">
    <source>
        <dbReference type="SAM" id="MobiDB-lite"/>
    </source>
</evidence>
<proteinExistence type="predicted"/>
<dbReference type="AlphaFoldDB" id="A0A6A4B3D0"/>
<evidence type="ECO:0000256" key="2">
    <source>
        <dbReference type="SAM" id="Phobius"/>
    </source>
</evidence>
<keyword evidence="2" id="KW-0472">Membrane</keyword>
<dbReference type="EMBL" id="QXFT01008212">
    <property type="protein sequence ID" value="KAE9264784.1"/>
    <property type="molecule type" value="Genomic_DNA"/>
</dbReference>
<keyword evidence="2" id="KW-0812">Transmembrane</keyword>